<comment type="caution">
    <text evidence="8">The sequence shown here is derived from an EMBL/GenBank/DDBJ whole genome shotgun (WGS) entry which is preliminary data.</text>
</comment>
<feature type="domain" description="TM7S3/TM198-like" evidence="6">
    <location>
        <begin position="67"/>
        <end position="181"/>
    </location>
</feature>
<name>A0A1R1XZ59_9FUNG</name>
<feature type="transmembrane region" description="Helical" evidence="5">
    <location>
        <begin position="125"/>
        <end position="151"/>
    </location>
</feature>
<dbReference type="Pfam" id="PF13886">
    <property type="entry name" value="TM7S3_TM198"/>
    <property type="match status" value="1"/>
</dbReference>
<organism evidence="8 9">
    <name type="scientific">Smittium culicis</name>
    <dbReference type="NCBI Taxonomy" id="133412"/>
    <lineage>
        <taxon>Eukaryota</taxon>
        <taxon>Fungi</taxon>
        <taxon>Fungi incertae sedis</taxon>
        <taxon>Zoopagomycota</taxon>
        <taxon>Kickxellomycotina</taxon>
        <taxon>Harpellomycetes</taxon>
        <taxon>Harpellales</taxon>
        <taxon>Legeriomycetaceae</taxon>
        <taxon>Smittium</taxon>
    </lineage>
</organism>
<evidence type="ECO:0000256" key="2">
    <source>
        <dbReference type="ARBA" id="ARBA00022692"/>
    </source>
</evidence>
<sequence length="212" mass="23373">MLVSEIILSVCLYIPFGLAVAFGANRFFRITAYVAGFFVIEQIISGIGYQIASSFGNAVVPIVSILVATGGMAGYALGQFVVLLANKDIFYNGWIHFLYLVGCAAFTIVLLFVEEYGVYTVGTAFWGGMLFVMGVDVFAQTGVNSVLLYRWDQSVKIEANKSGWALMTTWFLITIFGSLIQNKLFNGMLNRTTPFVFKLKRNKEEVEDGAVV</sequence>
<accession>A0A1R1XZ59</accession>
<protein>
    <recommendedName>
        <fullName evidence="6">TM7S3/TM198-like domain-containing protein</fullName>
    </recommendedName>
</protein>
<gene>
    <name evidence="7" type="ORF">AYI70_g11765</name>
    <name evidence="8" type="ORF">AYI70_g4432</name>
</gene>
<dbReference type="EMBL" id="LSSN01005884">
    <property type="protein sequence ID" value="OMJ08089.1"/>
    <property type="molecule type" value="Genomic_DNA"/>
</dbReference>
<evidence type="ECO:0000259" key="6">
    <source>
        <dbReference type="Pfam" id="PF13886"/>
    </source>
</evidence>
<comment type="subcellular location">
    <subcellularLocation>
        <location evidence="1">Membrane</location>
        <topology evidence="1">Multi-pass membrane protein</topology>
    </subcellularLocation>
</comment>
<feature type="transmembrane region" description="Helical" evidence="5">
    <location>
        <begin position="89"/>
        <end position="113"/>
    </location>
</feature>
<reference evidence="8 9" key="1">
    <citation type="submission" date="2017-01" db="EMBL/GenBank/DDBJ databases">
        <authorList>
            <person name="Mah S.A."/>
            <person name="Swanson W.J."/>
            <person name="Moy G.W."/>
            <person name="Vacquier V.D."/>
        </authorList>
    </citation>
    <scope>NUCLEOTIDE SEQUENCE [LARGE SCALE GENOMIC DNA]</scope>
    <source>
        <strain evidence="8 9">GSMNP</strain>
    </source>
</reference>
<evidence type="ECO:0000256" key="5">
    <source>
        <dbReference type="SAM" id="Phobius"/>
    </source>
</evidence>
<evidence type="ECO:0000256" key="3">
    <source>
        <dbReference type="ARBA" id="ARBA00022989"/>
    </source>
</evidence>
<feature type="transmembrane region" description="Helical" evidence="5">
    <location>
        <begin position="6"/>
        <end position="24"/>
    </location>
</feature>
<dbReference type="AlphaFoldDB" id="A0A1R1XZ59"/>
<evidence type="ECO:0000256" key="1">
    <source>
        <dbReference type="ARBA" id="ARBA00004141"/>
    </source>
</evidence>
<keyword evidence="2 5" id="KW-0812">Transmembrane</keyword>
<evidence type="ECO:0000313" key="8">
    <source>
        <dbReference type="EMBL" id="OMJ19908.1"/>
    </source>
</evidence>
<evidence type="ECO:0000313" key="7">
    <source>
        <dbReference type="EMBL" id="OMJ08089.1"/>
    </source>
</evidence>
<keyword evidence="4 5" id="KW-0472">Membrane</keyword>
<proteinExistence type="predicted"/>
<feature type="transmembrane region" description="Helical" evidence="5">
    <location>
        <begin position="163"/>
        <end position="180"/>
    </location>
</feature>
<dbReference type="InterPro" id="IPR025256">
    <property type="entry name" value="TM7S3/TM198-like_dom"/>
</dbReference>
<dbReference type="OrthoDB" id="102260at2759"/>
<keyword evidence="3 5" id="KW-1133">Transmembrane helix</keyword>
<feature type="transmembrane region" description="Helical" evidence="5">
    <location>
        <begin position="31"/>
        <end position="52"/>
    </location>
</feature>
<evidence type="ECO:0000256" key="4">
    <source>
        <dbReference type="ARBA" id="ARBA00023136"/>
    </source>
</evidence>
<dbReference type="GO" id="GO:0016020">
    <property type="term" value="C:membrane"/>
    <property type="evidence" value="ECO:0007669"/>
    <property type="project" value="UniProtKB-SubCell"/>
</dbReference>
<dbReference type="Proteomes" id="UP000187283">
    <property type="component" value="Unassembled WGS sequence"/>
</dbReference>
<keyword evidence="9" id="KW-1185">Reference proteome</keyword>
<dbReference type="EMBL" id="LSSN01001367">
    <property type="protein sequence ID" value="OMJ19908.1"/>
    <property type="molecule type" value="Genomic_DNA"/>
</dbReference>
<feature type="transmembrane region" description="Helical" evidence="5">
    <location>
        <begin position="58"/>
        <end position="77"/>
    </location>
</feature>
<evidence type="ECO:0000313" key="9">
    <source>
        <dbReference type="Proteomes" id="UP000187283"/>
    </source>
</evidence>